<dbReference type="Gene3D" id="3.40.50.150">
    <property type="entry name" value="Vaccinia Virus protein VP39"/>
    <property type="match status" value="1"/>
</dbReference>
<proteinExistence type="predicted"/>
<dbReference type="GO" id="GO:0102208">
    <property type="term" value="F:2-polyprenyl-6-hydroxyphenol methylase activity"/>
    <property type="evidence" value="ECO:0007669"/>
    <property type="project" value="UniProtKB-EC"/>
</dbReference>
<dbReference type="PANTHER" id="PTHR43464">
    <property type="entry name" value="METHYLTRANSFERASE"/>
    <property type="match status" value="1"/>
</dbReference>
<dbReference type="PANTHER" id="PTHR43464:SF19">
    <property type="entry name" value="UBIQUINONE BIOSYNTHESIS O-METHYLTRANSFERASE, MITOCHONDRIAL"/>
    <property type="match status" value="1"/>
</dbReference>
<keyword evidence="1 5" id="KW-0489">Methyltransferase</keyword>
<comment type="caution">
    <text evidence="5">The sequence shown here is derived from an EMBL/GenBank/DDBJ whole genome shotgun (WGS) entry which is preliminary data.</text>
</comment>
<keyword evidence="3" id="KW-0949">S-adenosyl-L-methionine</keyword>
<evidence type="ECO:0000313" key="6">
    <source>
        <dbReference type="Proteomes" id="UP001566476"/>
    </source>
</evidence>
<evidence type="ECO:0000256" key="3">
    <source>
        <dbReference type="ARBA" id="ARBA00022691"/>
    </source>
</evidence>
<evidence type="ECO:0000259" key="4">
    <source>
        <dbReference type="Pfam" id="PF13649"/>
    </source>
</evidence>
<dbReference type="Proteomes" id="UP001566476">
    <property type="component" value="Unassembled WGS sequence"/>
</dbReference>
<dbReference type="SUPFAM" id="SSF53335">
    <property type="entry name" value="S-adenosyl-L-methionine-dependent methyltransferases"/>
    <property type="match status" value="1"/>
</dbReference>
<dbReference type="InterPro" id="IPR029063">
    <property type="entry name" value="SAM-dependent_MTases_sf"/>
</dbReference>
<dbReference type="GO" id="GO:0032259">
    <property type="term" value="P:methylation"/>
    <property type="evidence" value="ECO:0007669"/>
    <property type="project" value="UniProtKB-KW"/>
</dbReference>
<dbReference type="GO" id="GO:0061542">
    <property type="term" value="F:3-demethylubiquinol 3-O-methyltransferase activity"/>
    <property type="evidence" value="ECO:0007669"/>
    <property type="project" value="UniProtKB-EC"/>
</dbReference>
<dbReference type="EMBL" id="JBGGTQ010000006">
    <property type="protein sequence ID" value="MEZ0493442.1"/>
    <property type="molecule type" value="Genomic_DNA"/>
</dbReference>
<dbReference type="CDD" id="cd02440">
    <property type="entry name" value="AdoMet_MTases"/>
    <property type="match status" value="1"/>
</dbReference>
<accession>A0ABV4I425</accession>
<keyword evidence="6" id="KW-1185">Reference proteome</keyword>
<evidence type="ECO:0000256" key="1">
    <source>
        <dbReference type="ARBA" id="ARBA00022603"/>
    </source>
</evidence>
<dbReference type="EC" id="2.1.1.222" evidence="5"/>
<reference evidence="5 6" key="1">
    <citation type="submission" date="2024-07" db="EMBL/GenBank/DDBJ databases">
        <authorList>
            <person name="Thanompreechachai J."/>
            <person name="Duangmal K."/>
        </authorList>
    </citation>
    <scope>NUCLEOTIDE SEQUENCE [LARGE SCALE GENOMIC DNA]</scope>
    <source>
        <strain evidence="5 6">TBRC 1896</strain>
    </source>
</reference>
<name>A0ABV4I425_9ACTN</name>
<dbReference type="InterPro" id="IPR041698">
    <property type="entry name" value="Methyltransf_25"/>
</dbReference>
<dbReference type="RefSeq" id="WP_370719777.1">
    <property type="nucleotide sequence ID" value="NZ_JBGGTQ010000006.1"/>
</dbReference>
<organism evidence="5 6">
    <name type="scientific">Kineococcus mangrovi</name>
    <dbReference type="NCBI Taxonomy" id="1660183"/>
    <lineage>
        <taxon>Bacteria</taxon>
        <taxon>Bacillati</taxon>
        <taxon>Actinomycetota</taxon>
        <taxon>Actinomycetes</taxon>
        <taxon>Kineosporiales</taxon>
        <taxon>Kineosporiaceae</taxon>
        <taxon>Kineococcus</taxon>
    </lineage>
</organism>
<evidence type="ECO:0000256" key="2">
    <source>
        <dbReference type="ARBA" id="ARBA00022679"/>
    </source>
</evidence>
<keyword evidence="2 5" id="KW-0808">Transferase</keyword>
<dbReference type="Pfam" id="PF13649">
    <property type="entry name" value="Methyltransf_25"/>
    <property type="match status" value="1"/>
</dbReference>
<sequence>MTGRVLARCDAFNAAHPWDHNAWYHSWIERQLPQRVGTALDVGCGTGDFARRLTRRARRVTGIDADPAVVPTAGERLDGVDLRCGDLLTADLPGGYDVVTALAVLHHVPLGAGLTRLRDLLAPGGTLVVLGLHRERGLLDRSLSLTAVPANLLVGAVKTRRRGSTARPVAMTAPTAPATATLAQVREVAQRVVPGARIRRHLFWRYSLVWTADAVGA</sequence>
<evidence type="ECO:0000313" key="5">
    <source>
        <dbReference type="EMBL" id="MEZ0493442.1"/>
    </source>
</evidence>
<protein>
    <submittedName>
        <fullName evidence="5">Class I SAM-dependent methyltransferase</fullName>
        <ecNumber evidence="5">2.1.1.222</ecNumber>
        <ecNumber evidence="5">2.1.1.64</ecNumber>
    </submittedName>
</protein>
<feature type="domain" description="Methyltransferase" evidence="4">
    <location>
        <begin position="40"/>
        <end position="125"/>
    </location>
</feature>
<dbReference type="EC" id="2.1.1.64" evidence="5"/>
<gene>
    <name evidence="5" type="ORF">AB2L28_14480</name>
</gene>